<gene>
    <name evidence="2" type="ORF">SCNRRL3882_3638</name>
</gene>
<proteinExistence type="predicted"/>
<evidence type="ECO:0000259" key="1">
    <source>
        <dbReference type="Pfam" id="PF11350"/>
    </source>
</evidence>
<sequence>MLSAADTAEEVEHILADPRGWTADGHSAFQRVSTGPADFVVRLATPTTVDKFCAEGGLDTGGKVNCSVDRNVMVNLRRWVLATPVYAKDVTAYRALIINHEVGHFLGHGHVTCPGPGKPAPAMMQQIKGMSGCVPNVWPYDSDGRQITGPAVP</sequence>
<name>A0A2N9BA05_STRCX</name>
<dbReference type="Proteomes" id="UP000235464">
    <property type="component" value="Chromosome I"/>
</dbReference>
<dbReference type="InterPro" id="IPR022603">
    <property type="entry name" value="DUF3152"/>
</dbReference>
<dbReference type="SUPFAM" id="SSF55486">
    <property type="entry name" value="Metalloproteases ('zincins'), catalytic domain"/>
    <property type="match status" value="1"/>
</dbReference>
<keyword evidence="3" id="KW-1185">Reference proteome</keyword>
<dbReference type="Pfam" id="PF11350">
    <property type="entry name" value="DUF3152"/>
    <property type="match status" value="1"/>
</dbReference>
<dbReference type="EMBL" id="LT963352">
    <property type="protein sequence ID" value="SOR80182.1"/>
    <property type="molecule type" value="Genomic_DNA"/>
</dbReference>
<organism evidence="2 3">
    <name type="scientific">Streptomyces chartreusis NRRL 3882</name>
    <dbReference type="NCBI Taxonomy" id="1079985"/>
    <lineage>
        <taxon>Bacteria</taxon>
        <taxon>Bacillati</taxon>
        <taxon>Actinomycetota</taxon>
        <taxon>Actinomycetes</taxon>
        <taxon>Kitasatosporales</taxon>
        <taxon>Streptomycetaceae</taxon>
        <taxon>Streptomyces</taxon>
    </lineage>
</organism>
<protein>
    <recommendedName>
        <fullName evidence="1">DUF3152 domain-containing protein</fullName>
    </recommendedName>
</protein>
<dbReference type="AlphaFoldDB" id="A0A2N9BA05"/>
<accession>A0A2N9BA05</accession>
<evidence type="ECO:0000313" key="2">
    <source>
        <dbReference type="EMBL" id="SOR80182.1"/>
    </source>
</evidence>
<feature type="domain" description="DUF3152" evidence="1">
    <location>
        <begin position="8"/>
        <end position="131"/>
    </location>
</feature>
<reference evidence="3" key="1">
    <citation type="submission" date="2017-11" db="EMBL/GenBank/DDBJ databases">
        <authorList>
            <person name="Wibberg D."/>
        </authorList>
    </citation>
    <scope>NUCLEOTIDE SEQUENCE [LARGE SCALE GENOMIC DNA]</scope>
</reference>
<evidence type="ECO:0000313" key="3">
    <source>
        <dbReference type="Proteomes" id="UP000235464"/>
    </source>
</evidence>